<reference evidence="2" key="1">
    <citation type="journal article" date="2022" name="Mol. Ecol. Resour.">
        <title>The genomes of chicory, endive, great burdock and yacon provide insights into Asteraceae palaeo-polyploidization history and plant inulin production.</title>
        <authorList>
            <person name="Fan W."/>
            <person name="Wang S."/>
            <person name="Wang H."/>
            <person name="Wang A."/>
            <person name="Jiang F."/>
            <person name="Liu H."/>
            <person name="Zhao H."/>
            <person name="Xu D."/>
            <person name="Zhang Y."/>
        </authorList>
    </citation>
    <scope>NUCLEOTIDE SEQUENCE [LARGE SCALE GENOMIC DNA]</scope>
    <source>
        <strain evidence="2">cv. Yunnan</strain>
    </source>
</reference>
<dbReference type="Proteomes" id="UP001056120">
    <property type="component" value="Linkage Group LG18"/>
</dbReference>
<sequence>MCANERGSADLFLAPQIRGSTLTRHHTLFWLGCTRHICRYLLSKMPCLKSNQTTLLLEANFSVVRTVCKISLLKWFDTWPYEPC</sequence>
<gene>
    <name evidence="1" type="ORF">L1987_54751</name>
</gene>
<dbReference type="EMBL" id="CM042035">
    <property type="protein sequence ID" value="KAI3754959.1"/>
    <property type="molecule type" value="Genomic_DNA"/>
</dbReference>
<protein>
    <submittedName>
        <fullName evidence="1">Uncharacterized protein</fullName>
    </submittedName>
</protein>
<comment type="caution">
    <text evidence="1">The sequence shown here is derived from an EMBL/GenBank/DDBJ whole genome shotgun (WGS) entry which is preliminary data.</text>
</comment>
<accession>A0ACB9E7L9</accession>
<evidence type="ECO:0000313" key="1">
    <source>
        <dbReference type="EMBL" id="KAI3754959.1"/>
    </source>
</evidence>
<keyword evidence="2" id="KW-1185">Reference proteome</keyword>
<evidence type="ECO:0000313" key="2">
    <source>
        <dbReference type="Proteomes" id="UP001056120"/>
    </source>
</evidence>
<name>A0ACB9E7L9_9ASTR</name>
<reference evidence="1 2" key="2">
    <citation type="journal article" date="2022" name="Mol. Ecol. Resour.">
        <title>The genomes of chicory, endive, great burdock and yacon provide insights into Asteraceae paleo-polyploidization history and plant inulin production.</title>
        <authorList>
            <person name="Fan W."/>
            <person name="Wang S."/>
            <person name="Wang H."/>
            <person name="Wang A."/>
            <person name="Jiang F."/>
            <person name="Liu H."/>
            <person name="Zhao H."/>
            <person name="Xu D."/>
            <person name="Zhang Y."/>
        </authorList>
    </citation>
    <scope>NUCLEOTIDE SEQUENCE [LARGE SCALE GENOMIC DNA]</scope>
    <source>
        <strain evidence="2">cv. Yunnan</strain>
        <tissue evidence="1">Leaves</tissue>
    </source>
</reference>
<proteinExistence type="predicted"/>
<organism evidence="1 2">
    <name type="scientific">Smallanthus sonchifolius</name>
    <dbReference type="NCBI Taxonomy" id="185202"/>
    <lineage>
        <taxon>Eukaryota</taxon>
        <taxon>Viridiplantae</taxon>
        <taxon>Streptophyta</taxon>
        <taxon>Embryophyta</taxon>
        <taxon>Tracheophyta</taxon>
        <taxon>Spermatophyta</taxon>
        <taxon>Magnoliopsida</taxon>
        <taxon>eudicotyledons</taxon>
        <taxon>Gunneridae</taxon>
        <taxon>Pentapetalae</taxon>
        <taxon>asterids</taxon>
        <taxon>campanulids</taxon>
        <taxon>Asterales</taxon>
        <taxon>Asteraceae</taxon>
        <taxon>Asteroideae</taxon>
        <taxon>Heliantheae alliance</taxon>
        <taxon>Millerieae</taxon>
        <taxon>Smallanthus</taxon>
    </lineage>
</organism>